<dbReference type="Gene3D" id="3.30.460.10">
    <property type="entry name" value="Beta Polymerase, domain 2"/>
    <property type="match status" value="1"/>
</dbReference>
<dbReference type="InterPro" id="IPR002054">
    <property type="entry name" value="DNA-dir_DNA_pol_X"/>
</dbReference>
<keyword evidence="13" id="KW-0456">Lyase</keyword>
<dbReference type="InterPro" id="IPR029398">
    <property type="entry name" value="PolB_thumb"/>
</dbReference>
<dbReference type="InterPro" id="IPR001357">
    <property type="entry name" value="BRCT_dom"/>
</dbReference>
<dbReference type="InterPro" id="IPR010996">
    <property type="entry name" value="HHH_MUS81"/>
</dbReference>
<comment type="cofactor">
    <cofactor evidence="1">
        <name>Mn(2+)</name>
        <dbReference type="ChEBI" id="CHEBI:29035"/>
    </cofactor>
</comment>
<keyword evidence="4" id="KW-0237">DNA synthesis</keyword>
<evidence type="ECO:0000256" key="10">
    <source>
        <dbReference type="ARBA" id="ARBA00022932"/>
    </source>
</evidence>
<dbReference type="GO" id="GO:0006303">
    <property type="term" value="P:double-strand break repair via nonhomologous end joining"/>
    <property type="evidence" value="ECO:0007669"/>
    <property type="project" value="TreeGrafter"/>
</dbReference>
<feature type="active site" description="Nucleophile; Schiff-base intermediate with DNA; for 5'-dRP lyase activity" evidence="16">
    <location>
        <position position="259"/>
    </location>
</feature>
<keyword evidence="6 17" id="KW-0548">Nucleotidyltransferase</keyword>
<evidence type="ECO:0000313" key="22">
    <source>
        <dbReference type="Proteomes" id="UP000682733"/>
    </source>
</evidence>
<dbReference type="InterPro" id="IPR002008">
    <property type="entry name" value="DNA_pol_X_beta-like"/>
</dbReference>
<dbReference type="SUPFAM" id="SSF52113">
    <property type="entry name" value="BRCT domain"/>
    <property type="match status" value="1"/>
</dbReference>
<evidence type="ECO:0000256" key="18">
    <source>
        <dbReference type="SAM" id="MobiDB-lite"/>
    </source>
</evidence>
<gene>
    <name evidence="20" type="ORF">OVA965_LOCUS16246</name>
    <name evidence="21" type="ORF">TMI583_LOCUS16255</name>
</gene>
<dbReference type="Gene3D" id="1.10.150.110">
    <property type="entry name" value="DNA polymerase beta, N-terminal domain-like"/>
    <property type="match status" value="1"/>
</dbReference>
<evidence type="ECO:0000313" key="20">
    <source>
        <dbReference type="EMBL" id="CAF1036202.1"/>
    </source>
</evidence>
<evidence type="ECO:0000256" key="9">
    <source>
        <dbReference type="ARBA" id="ARBA00022763"/>
    </source>
</evidence>
<evidence type="ECO:0000256" key="8">
    <source>
        <dbReference type="ARBA" id="ARBA00022723"/>
    </source>
</evidence>
<dbReference type="Gene3D" id="1.10.150.20">
    <property type="entry name" value="5' to 3' exonuclease, C-terminal subdomain"/>
    <property type="match status" value="1"/>
</dbReference>
<dbReference type="PROSITE" id="PS50172">
    <property type="entry name" value="BRCT"/>
    <property type="match status" value="1"/>
</dbReference>
<evidence type="ECO:0000256" key="13">
    <source>
        <dbReference type="ARBA" id="ARBA00023239"/>
    </source>
</evidence>
<dbReference type="InterPro" id="IPR019843">
    <property type="entry name" value="DNA_pol-X_BS"/>
</dbReference>
<comment type="function">
    <text evidence="17">DNA polymerase that functions in several pathways of DNA repair. Involved in base excision repair (BER) responsible for repair of lesions that give rise to abasic (AP) sites in DNA. Also contributes to DNA double-strand break repair by non-homologous end joining and homologous recombination. Has both template-dependent and template-independent (terminal transferase) DNA polymerase activities. Has also a 5'-deoxyribose-5-phosphate lyase (dRP lyase) activity.</text>
</comment>
<sequence>MLTDDNCLSISKSLIYLLPNKIGKGRLDVFKSAFKQFQLTLCESTNYSQEPYVVVDDEFDVKSVLKILNIRDISKGPVIIRTKWLTDSLKEKKLLSYQDYTLKYSARKDSQQQESQPVTTTATTMKRELPGEIALSVSDKMKRQKRNSNSSESDDGNDSYTSDIMKNTLANSCLKTDTTLPKGDWICSESSVPLVKINPNQKIIDKLQEMSKLYLVTNDRGRSIAYQKAIDALKRCTKQITTYQEIIELPNIGQSLAEKIWEIIKTDSLIKLEAFQSRDDVSTLALFSGVWGAGSETTKQWFAQGFRTLDDLRTKAKLTRTQEIGLKYYNEFNERIPREEVTQIENIIKAKACEIQPGLIIETCGSYRRGKATCGDVDILITHPDGKSHETILAPLVEQLRKSGFLTDDLINHSDGNSVSSTKVDDEFGVQFTYFGVCKLPTENSKHRRLDLIVIPKAEWACSLLYFTGSALFNRSMRRLARGMNMSLSQHGLSVGVVRKGVEKINLGKALSTPMEESVFQHLNLPYRKPEERDY</sequence>
<comment type="caution">
    <text evidence="21">The sequence shown here is derived from an EMBL/GenBank/DDBJ whole genome shotgun (WGS) entry which is preliminary data.</text>
</comment>
<dbReference type="InterPro" id="IPR036420">
    <property type="entry name" value="BRCT_dom_sf"/>
</dbReference>
<dbReference type="InterPro" id="IPR018944">
    <property type="entry name" value="DNA_pol_lambd_fingers_domain"/>
</dbReference>
<dbReference type="Pfam" id="PF14791">
    <property type="entry name" value="DNA_pol_B_thumb"/>
    <property type="match status" value="1"/>
</dbReference>
<dbReference type="GO" id="GO:0005634">
    <property type="term" value="C:nucleus"/>
    <property type="evidence" value="ECO:0007669"/>
    <property type="project" value="UniProtKB-SubCell"/>
</dbReference>
<dbReference type="PRINTS" id="PR00869">
    <property type="entry name" value="DNAPOLX"/>
</dbReference>
<dbReference type="SUPFAM" id="SSF81585">
    <property type="entry name" value="PsbU/PolX domain-like"/>
    <property type="match status" value="1"/>
</dbReference>
<evidence type="ECO:0000256" key="16">
    <source>
        <dbReference type="PIRSR" id="PIRSR622312-50"/>
    </source>
</evidence>
<evidence type="ECO:0000256" key="12">
    <source>
        <dbReference type="ARBA" id="ARBA00023204"/>
    </source>
</evidence>
<dbReference type="PANTHER" id="PTHR11276">
    <property type="entry name" value="DNA POLYMERASE TYPE-X FAMILY MEMBER"/>
    <property type="match status" value="1"/>
</dbReference>
<proteinExistence type="inferred from homology"/>
<evidence type="ECO:0000256" key="4">
    <source>
        <dbReference type="ARBA" id="ARBA00022634"/>
    </source>
</evidence>
<dbReference type="InterPro" id="IPR022312">
    <property type="entry name" value="DNA_pol_X"/>
</dbReference>
<dbReference type="EMBL" id="CAJNOK010007501">
    <property type="protein sequence ID" value="CAF1036202.1"/>
    <property type="molecule type" value="Genomic_DNA"/>
</dbReference>
<evidence type="ECO:0000256" key="15">
    <source>
        <dbReference type="ARBA" id="ARBA00049244"/>
    </source>
</evidence>
<dbReference type="PRINTS" id="PR00870">
    <property type="entry name" value="DNAPOLXBETA"/>
</dbReference>
<dbReference type="FunFam" id="1.10.150.110:FF:000005">
    <property type="entry name" value="DNA polymerase POL4"/>
    <property type="match status" value="1"/>
</dbReference>
<dbReference type="Proteomes" id="UP000677228">
    <property type="component" value="Unassembled WGS sequence"/>
</dbReference>
<dbReference type="EC" id="2.7.7.7" evidence="17"/>
<evidence type="ECO:0000256" key="7">
    <source>
        <dbReference type="ARBA" id="ARBA00022705"/>
    </source>
</evidence>
<evidence type="ECO:0000256" key="6">
    <source>
        <dbReference type="ARBA" id="ARBA00022695"/>
    </source>
</evidence>
<evidence type="ECO:0000256" key="11">
    <source>
        <dbReference type="ARBA" id="ARBA00023125"/>
    </source>
</evidence>
<dbReference type="InterPro" id="IPR028207">
    <property type="entry name" value="DNA_pol_B_palm_palm"/>
</dbReference>
<dbReference type="PANTHER" id="PTHR11276:SF28">
    <property type="entry name" value="DNA POLYMERASE LAMBDA"/>
    <property type="match status" value="1"/>
</dbReference>
<dbReference type="PROSITE" id="PS00522">
    <property type="entry name" value="DNA_POLYMERASE_X"/>
    <property type="match status" value="1"/>
</dbReference>
<dbReference type="Proteomes" id="UP000682733">
    <property type="component" value="Unassembled WGS sequence"/>
</dbReference>
<keyword evidence="11" id="KW-0238">DNA-binding</keyword>
<dbReference type="GO" id="GO:0003677">
    <property type="term" value="F:DNA binding"/>
    <property type="evidence" value="ECO:0007669"/>
    <property type="project" value="UniProtKB-UniRule"/>
</dbReference>
<keyword evidence="14 17" id="KW-0539">Nucleus</keyword>
<comment type="subcellular location">
    <subcellularLocation>
        <location evidence="2 17">Nucleus</location>
    </subcellularLocation>
</comment>
<keyword evidence="12 17" id="KW-0234">DNA repair</keyword>
<dbReference type="Gene3D" id="3.40.50.10190">
    <property type="entry name" value="BRCT domain"/>
    <property type="match status" value="1"/>
</dbReference>
<feature type="region of interest" description="Disordered" evidence="18">
    <location>
        <begin position="136"/>
        <end position="162"/>
    </location>
</feature>
<evidence type="ECO:0000256" key="3">
    <source>
        <dbReference type="ARBA" id="ARBA00008323"/>
    </source>
</evidence>
<reference evidence="21" key="1">
    <citation type="submission" date="2021-02" db="EMBL/GenBank/DDBJ databases">
        <authorList>
            <person name="Nowell W R."/>
        </authorList>
    </citation>
    <scope>NUCLEOTIDE SEQUENCE</scope>
</reference>
<evidence type="ECO:0000256" key="5">
    <source>
        <dbReference type="ARBA" id="ARBA00022679"/>
    </source>
</evidence>
<dbReference type="Pfam" id="PF14716">
    <property type="entry name" value="HHH_8"/>
    <property type="match status" value="1"/>
</dbReference>
<evidence type="ECO:0000313" key="21">
    <source>
        <dbReference type="EMBL" id="CAF3804472.1"/>
    </source>
</evidence>
<dbReference type="EMBL" id="CAJOBA010007512">
    <property type="protein sequence ID" value="CAF3804472.1"/>
    <property type="molecule type" value="Genomic_DNA"/>
</dbReference>
<keyword evidence="7" id="KW-0235">DNA replication</keyword>
<dbReference type="GO" id="GO:0003887">
    <property type="term" value="F:DNA-directed DNA polymerase activity"/>
    <property type="evidence" value="ECO:0007669"/>
    <property type="project" value="UniProtKB-UniRule"/>
</dbReference>
<dbReference type="SUPFAM" id="SSF47802">
    <property type="entry name" value="DNA polymerase beta, N-terminal domain-like"/>
    <property type="match status" value="1"/>
</dbReference>
<dbReference type="InterPro" id="IPR043519">
    <property type="entry name" value="NT_sf"/>
</dbReference>
<keyword evidence="10 17" id="KW-0239">DNA-directed DNA polymerase</keyword>
<keyword evidence="9 17" id="KW-0227">DNA damage</keyword>
<dbReference type="FunFam" id="1.10.150.20:FF:000010">
    <property type="entry name" value="DNA polymerase lambda"/>
    <property type="match status" value="1"/>
</dbReference>
<dbReference type="Pfam" id="PF14792">
    <property type="entry name" value="DNA_pol_B_palm"/>
    <property type="match status" value="1"/>
</dbReference>
<dbReference type="SMART" id="SM00483">
    <property type="entry name" value="POLXc"/>
    <property type="match status" value="1"/>
</dbReference>
<dbReference type="InterPro" id="IPR037160">
    <property type="entry name" value="DNA_Pol_thumb_sf"/>
</dbReference>
<feature type="domain" description="BRCT" evidence="19">
    <location>
        <begin position="52"/>
        <end position="102"/>
    </location>
</feature>
<dbReference type="CDD" id="cd00141">
    <property type="entry name" value="NT_POLXc"/>
    <property type="match status" value="1"/>
</dbReference>
<protein>
    <recommendedName>
        <fullName evidence="17">DNA polymerase</fullName>
        <ecNumber evidence="17">2.7.7.7</ecNumber>
    </recommendedName>
</protein>
<evidence type="ECO:0000259" key="19">
    <source>
        <dbReference type="PROSITE" id="PS50172"/>
    </source>
</evidence>
<dbReference type="GO" id="GO:0006260">
    <property type="term" value="P:DNA replication"/>
    <property type="evidence" value="ECO:0007669"/>
    <property type="project" value="UniProtKB-KW"/>
</dbReference>
<evidence type="ECO:0000256" key="2">
    <source>
        <dbReference type="ARBA" id="ARBA00004123"/>
    </source>
</evidence>
<dbReference type="GO" id="GO:0016829">
    <property type="term" value="F:lyase activity"/>
    <property type="evidence" value="ECO:0007669"/>
    <property type="project" value="UniProtKB-KW"/>
</dbReference>
<dbReference type="FunFam" id="3.30.460.10:FF:000020">
    <property type="entry name" value="DNA polymerase lambda"/>
    <property type="match status" value="1"/>
</dbReference>
<comment type="similarity">
    <text evidence="3 17">Belongs to the DNA polymerase type-X family.</text>
</comment>
<evidence type="ECO:0000256" key="17">
    <source>
        <dbReference type="RuleBase" id="RU366014"/>
    </source>
</evidence>
<organism evidence="21 22">
    <name type="scientific">Didymodactylos carnosus</name>
    <dbReference type="NCBI Taxonomy" id="1234261"/>
    <lineage>
        <taxon>Eukaryota</taxon>
        <taxon>Metazoa</taxon>
        <taxon>Spiralia</taxon>
        <taxon>Gnathifera</taxon>
        <taxon>Rotifera</taxon>
        <taxon>Eurotatoria</taxon>
        <taxon>Bdelloidea</taxon>
        <taxon>Philodinida</taxon>
        <taxon>Philodinidae</taxon>
        <taxon>Didymodactylos</taxon>
    </lineage>
</organism>
<accession>A0A8S2JGW2</accession>
<dbReference type="Pfam" id="PF10391">
    <property type="entry name" value="DNA_pol_lambd_f"/>
    <property type="match status" value="1"/>
</dbReference>
<evidence type="ECO:0000256" key="14">
    <source>
        <dbReference type="ARBA" id="ARBA00023242"/>
    </source>
</evidence>
<evidence type="ECO:0000256" key="1">
    <source>
        <dbReference type="ARBA" id="ARBA00001936"/>
    </source>
</evidence>
<comment type="catalytic activity">
    <reaction evidence="15 17">
        <text>DNA(n) + a 2'-deoxyribonucleoside 5'-triphosphate = DNA(n+1) + diphosphate</text>
        <dbReference type="Rhea" id="RHEA:22508"/>
        <dbReference type="Rhea" id="RHEA-COMP:17339"/>
        <dbReference type="Rhea" id="RHEA-COMP:17340"/>
        <dbReference type="ChEBI" id="CHEBI:33019"/>
        <dbReference type="ChEBI" id="CHEBI:61560"/>
        <dbReference type="ChEBI" id="CHEBI:173112"/>
        <dbReference type="EC" id="2.7.7.7"/>
    </reaction>
</comment>
<name>A0A8S2JGW2_9BILA</name>
<dbReference type="AlphaFoldDB" id="A0A8S2JGW2"/>
<dbReference type="Gene3D" id="3.30.210.10">
    <property type="entry name" value="DNA polymerase, thumb domain"/>
    <property type="match status" value="1"/>
</dbReference>
<keyword evidence="8" id="KW-0479">Metal-binding</keyword>
<dbReference type="SUPFAM" id="SSF81301">
    <property type="entry name" value="Nucleotidyltransferase"/>
    <property type="match status" value="1"/>
</dbReference>
<keyword evidence="5 17" id="KW-0808">Transferase</keyword>
<dbReference type="InterPro" id="IPR027421">
    <property type="entry name" value="DNA_pol_lamdba_lyase_dom_sf"/>
</dbReference>
<dbReference type="GO" id="GO:0046872">
    <property type="term" value="F:metal ion binding"/>
    <property type="evidence" value="ECO:0007669"/>
    <property type="project" value="UniProtKB-UniRule"/>
</dbReference>